<dbReference type="RefSeq" id="WP_168884321.1">
    <property type="nucleotide sequence ID" value="NZ_JABAIL010000007.1"/>
</dbReference>
<dbReference type="InterPro" id="IPR016088">
    <property type="entry name" value="Chalcone_isomerase_3-sand"/>
</dbReference>
<comment type="caution">
    <text evidence="2">The sequence shown here is derived from an EMBL/GenBank/DDBJ whole genome shotgun (WGS) entry which is preliminary data.</text>
</comment>
<keyword evidence="3" id="KW-1185">Reference proteome</keyword>
<dbReference type="EMBL" id="JABAIL010000007">
    <property type="protein sequence ID" value="NLR93606.1"/>
    <property type="molecule type" value="Genomic_DNA"/>
</dbReference>
<dbReference type="Pfam" id="PF16036">
    <property type="entry name" value="Chalcone_3"/>
    <property type="match status" value="2"/>
</dbReference>
<accession>A0A7X8SNQ4</accession>
<dbReference type="SUPFAM" id="SSF54626">
    <property type="entry name" value="Chalcone isomerase"/>
    <property type="match status" value="1"/>
</dbReference>
<evidence type="ECO:0000313" key="2">
    <source>
        <dbReference type="EMBL" id="NLR93606.1"/>
    </source>
</evidence>
<dbReference type="Gene3D" id="3.50.70.10">
    <property type="match status" value="1"/>
</dbReference>
<dbReference type="InterPro" id="IPR016087">
    <property type="entry name" value="Chalcone_isomerase"/>
</dbReference>
<reference evidence="2 3" key="1">
    <citation type="submission" date="2020-04" db="EMBL/GenBank/DDBJ databases">
        <title>Flammeovirga sp. SR4, a novel species isolated from seawater.</title>
        <authorList>
            <person name="Wang X."/>
        </authorList>
    </citation>
    <scope>NUCLEOTIDE SEQUENCE [LARGE SCALE GENOMIC DNA]</scope>
    <source>
        <strain evidence="2 3">SR4</strain>
    </source>
</reference>
<name>A0A7X8SNQ4_9BACT</name>
<evidence type="ECO:0000313" key="3">
    <source>
        <dbReference type="Proteomes" id="UP000585050"/>
    </source>
</evidence>
<sequence length="236" mass="27087">MIRRFFVLTFLGAIILTNSFAQTSYKVNLLFNIDFPDQVTIENDKFILNGEGSYIQGVHKLFACGLYVKEKSDDPVKIIYSEDTKIFELVVTTTQFQSQKTIDEIKNLHEENKDLLKKGEITTLISNVKNADVALPSNFVESVNFFEKAFDGANRGNTDDYHGYIEEFIQLFEDKNLLEDHYRLTFLGENRVIIYKNSQKVMDVQDKAFPKALFNIFIGNDATNKRLKGNLLHTAS</sequence>
<dbReference type="AlphaFoldDB" id="A0A7X8SNQ4"/>
<feature type="domain" description="Chalcone isomerase" evidence="1">
    <location>
        <begin position="144"/>
        <end position="232"/>
    </location>
</feature>
<gene>
    <name evidence="2" type="ORF">HGP29_20575</name>
</gene>
<protein>
    <recommendedName>
        <fullName evidence="1">Chalcone isomerase domain-containing protein</fullName>
    </recommendedName>
</protein>
<feature type="domain" description="Chalcone isomerase" evidence="1">
    <location>
        <begin position="32"/>
        <end position="115"/>
    </location>
</feature>
<proteinExistence type="predicted"/>
<dbReference type="GO" id="GO:0016872">
    <property type="term" value="F:intramolecular lyase activity"/>
    <property type="evidence" value="ECO:0007669"/>
    <property type="project" value="InterPro"/>
</dbReference>
<organism evidence="2 3">
    <name type="scientific">Flammeovirga agarivorans</name>
    <dbReference type="NCBI Taxonomy" id="2726742"/>
    <lineage>
        <taxon>Bacteria</taxon>
        <taxon>Pseudomonadati</taxon>
        <taxon>Bacteroidota</taxon>
        <taxon>Cytophagia</taxon>
        <taxon>Cytophagales</taxon>
        <taxon>Flammeovirgaceae</taxon>
        <taxon>Flammeovirga</taxon>
    </lineage>
</organism>
<dbReference type="Proteomes" id="UP000585050">
    <property type="component" value="Unassembled WGS sequence"/>
</dbReference>
<dbReference type="InterPro" id="IPR036298">
    <property type="entry name" value="Chalcone_isomerase_sf"/>
</dbReference>
<evidence type="ECO:0000259" key="1">
    <source>
        <dbReference type="Pfam" id="PF16036"/>
    </source>
</evidence>